<dbReference type="InterPro" id="IPR014248">
    <property type="entry name" value="Spore_coat_assembly_SafA"/>
</dbReference>
<dbReference type="PANTHER" id="PTHR31157:SF1">
    <property type="entry name" value="SCP DOMAIN-CONTAINING PROTEIN"/>
    <property type="match status" value="1"/>
</dbReference>
<proteinExistence type="predicted"/>
<gene>
    <name evidence="2" type="primary">safA</name>
    <name evidence="2" type="ORF">WAK64_20465</name>
</gene>
<evidence type="ECO:0000313" key="2">
    <source>
        <dbReference type="EMBL" id="MEI5909405.1"/>
    </source>
</evidence>
<evidence type="ECO:0000313" key="3">
    <source>
        <dbReference type="Proteomes" id="UP001312865"/>
    </source>
</evidence>
<dbReference type="Gene3D" id="3.10.350.10">
    <property type="entry name" value="LysM domain"/>
    <property type="match status" value="1"/>
</dbReference>
<evidence type="ECO:0000259" key="1">
    <source>
        <dbReference type="PROSITE" id="PS51782"/>
    </source>
</evidence>
<dbReference type="InterPro" id="IPR036779">
    <property type="entry name" value="LysM_dom_sf"/>
</dbReference>
<dbReference type="EMBL" id="JBBAXC010000025">
    <property type="protein sequence ID" value="MEI5909405.1"/>
    <property type="molecule type" value="Genomic_DNA"/>
</dbReference>
<dbReference type="InterPro" id="IPR035940">
    <property type="entry name" value="CAP_sf"/>
</dbReference>
<dbReference type="PANTHER" id="PTHR31157">
    <property type="entry name" value="SCP DOMAIN-CONTAINING PROTEIN"/>
    <property type="match status" value="1"/>
</dbReference>
<dbReference type="SMART" id="SM00257">
    <property type="entry name" value="LysM"/>
    <property type="match status" value="1"/>
</dbReference>
<sequence length="207" mass="23408">MKNILLFISVIFLSLSFSLVRAKVTFAEDTYYVQKGDSLWVIAKKYQIGLSEIIEANPQISNPSLIYPGQKITIPTFTATKSEEAEVLRLTNIERAKYGFPALKGDWQLDRVARYKSADMSAKGYFSHTSPTYGSPFTMLKNFNVHYKAAAENIAAGQTSPTQVVQDWMKSENHRKNILSQTYTHIGVGYNKGGAYGHYWTQLFIKK</sequence>
<dbReference type="InterPro" id="IPR014258">
    <property type="entry name" value="CAP_domain_YkwD-like"/>
</dbReference>
<dbReference type="InterPro" id="IPR018392">
    <property type="entry name" value="LysM"/>
</dbReference>
<accession>A0ABU8HJ77</accession>
<dbReference type="NCBIfam" id="TIGR02909">
    <property type="entry name" value="spore_YkwD"/>
    <property type="match status" value="1"/>
</dbReference>
<dbReference type="Proteomes" id="UP001312865">
    <property type="component" value="Unassembled WGS sequence"/>
</dbReference>
<dbReference type="CDD" id="cd00118">
    <property type="entry name" value="LysM"/>
    <property type="match status" value="1"/>
</dbReference>
<dbReference type="RefSeq" id="WP_336588849.1">
    <property type="nucleotide sequence ID" value="NZ_JBBAXC010000025.1"/>
</dbReference>
<dbReference type="SUPFAM" id="SSF55797">
    <property type="entry name" value="PR-1-like"/>
    <property type="match status" value="1"/>
</dbReference>
<feature type="domain" description="LysM" evidence="1">
    <location>
        <begin position="29"/>
        <end position="74"/>
    </location>
</feature>
<dbReference type="CDD" id="cd05379">
    <property type="entry name" value="CAP_bacterial"/>
    <property type="match status" value="1"/>
</dbReference>
<protein>
    <submittedName>
        <fullName evidence="2">SafA/ExsA family spore coat assembly protein</fullName>
    </submittedName>
</protein>
<dbReference type="NCBIfam" id="TIGR02899">
    <property type="entry name" value="spore_safA"/>
    <property type="match status" value="1"/>
</dbReference>
<comment type="caution">
    <text evidence="2">The sequence shown here is derived from an EMBL/GenBank/DDBJ whole genome shotgun (WGS) entry which is preliminary data.</text>
</comment>
<name>A0ABU8HJ77_9BACI</name>
<organism evidence="2 3">
    <name type="scientific">Bacillus spongiae</name>
    <dbReference type="NCBI Taxonomy" id="2683610"/>
    <lineage>
        <taxon>Bacteria</taxon>
        <taxon>Bacillati</taxon>
        <taxon>Bacillota</taxon>
        <taxon>Bacilli</taxon>
        <taxon>Bacillales</taxon>
        <taxon>Bacillaceae</taxon>
        <taxon>Bacillus</taxon>
    </lineage>
</organism>
<reference evidence="2 3" key="1">
    <citation type="journal article" date="2018" name="J. Microbiol.">
        <title>Bacillus spongiae sp. nov., isolated from sponge of Jeju Island.</title>
        <authorList>
            <person name="Lee G.E."/>
            <person name="Im W.T."/>
            <person name="Park J.S."/>
        </authorList>
    </citation>
    <scope>NUCLEOTIDE SEQUENCE [LARGE SCALE GENOMIC DNA]</scope>
    <source>
        <strain evidence="2 3">135PIL107-10</strain>
    </source>
</reference>
<dbReference type="Gene3D" id="3.40.33.10">
    <property type="entry name" value="CAP"/>
    <property type="match status" value="1"/>
</dbReference>
<keyword evidence="3" id="KW-1185">Reference proteome</keyword>
<dbReference type="PROSITE" id="PS51782">
    <property type="entry name" value="LYSM"/>
    <property type="match status" value="1"/>
</dbReference>
<dbReference type="Pfam" id="PF01476">
    <property type="entry name" value="LysM"/>
    <property type="match status" value="1"/>
</dbReference>
<dbReference type="InterPro" id="IPR014044">
    <property type="entry name" value="CAP_dom"/>
</dbReference>
<dbReference type="SUPFAM" id="SSF54106">
    <property type="entry name" value="LysM domain"/>
    <property type="match status" value="1"/>
</dbReference>
<dbReference type="Pfam" id="PF00188">
    <property type="entry name" value="CAP"/>
    <property type="match status" value="1"/>
</dbReference>